<dbReference type="RefSeq" id="WP_232242697.1">
    <property type="nucleotide sequence ID" value="NZ_JBHEZZ010000005.1"/>
</dbReference>
<organism evidence="2 3">
    <name type="scientific">Streptacidiphilus cavernicola</name>
    <dbReference type="NCBI Taxonomy" id="3342716"/>
    <lineage>
        <taxon>Bacteria</taxon>
        <taxon>Bacillati</taxon>
        <taxon>Actinomycetota</taxon>
        <taxon>Actinomycetes</taxon>
        <taxon>Kitasatosporales</taxon>
        <taxon>Streptomycetaceae</taxon>
        <taxon>Streptacidiphilus</taxon>
    </lineage>
</organism>
<dbReference type="Proteomes" id="UP001592528">
    <property type="component" value="Unassembled WGS sequence"/>
</dbReference>
<dbReference type="Gene3D" id="3.50.50.60">
    <property type="entry name" value="FAD/NAD(P)-binding domain"/>
    <property type="match status" value="2"/>
</dbReference>
<evidence type="ECO:0000313" key="2">
    <source>
        <dbReference type="EMBL" id="MFC1401895.1"/>
    </source>
</evidence>
<accession>A0ABV6UKB4</accession>
<evidence type="ECO:0000256" key="1">
    <source>
        <dbReference type="ARBA" id="ARBA00023002"/>
    </source>
</evidence>
<name>A0ABV6UKB4_9ACTN</name>
<gene>
    <name evidence="2" type="ORF">ACEZDJ_11420</name>
</gene>
<dbReference type="EMBL" id="JBHEZZ010000005">
    <property type="protein sequence ID" value="MFC1401895.1"/>
    <property type="molecule type" value="Genomic_DNA"/>
</dbReference>
<dbReference type="PRINTS" id="PR00411">
    <property type="entry name" value="PNDRDTASEI"/>
</dbReference>
<evidence type="ECO:0000313" key="3">
    <source>
        <dbReference type="Proteomes" id="UP001592528"/>
    </source>
</evidence>
<reference evidence="2 3" key="1">
    <citation type="submission" date="2024-09" db="EMBL/GenBank/DDBJ databases">
        <authorList>
            <person name="Lee S.D."/>
        </authorList>
    </citation>
    <scope>NUCLEOTIDE SEQUENCE [LARGE SCALE GENOMIC DNA]</scope>
    <source>
        <strain evidence="2 3">N1-5</strain>
    </source>
</reference>
<dbReference type="Pfam" id="PF13738">
    <property type="entry name" value="Pyr_redox_3"/>
    <property type="match status" value="1"/>
</dbReference>
<dbReference type="PANTHER" id="PTHR43539:SF23">
    <property type="entry name" value="FAD-DEPENDENT OXIDOREDUCTASE DOMAIN-CONTAINING PROTEIN 2"/>
    <property type="match status" value="1"/>
</dbReference>
<dbReference type="InterPro" id="IPR050982">
    <property type="entry name" value="Auxin_biosynth/cation_transpt"/>
</dbReference>
<dbReference type="InterPro" id="IPR036188">
    <property type="entry name" value="FAD/NAD-bd_sf"/>
</dbReference>
<sequence>MLERTLDYLLIGAGPAGLQLGHLLGEQGRDYLILEQGSAPGNFFATYPRHRRLISINKVHTGSTDPEFNLRMDWNSLLSPDPDLRFTRYSERYFPEAGDLVRYLADFAEAFGLRIRYGTRVTEVRREGDGEADFAVTDDAGRVYRARHVVVASGVSLPHVPPIPGVETAEHYASVSVEPKDFTDQRVLIIGKGNSALETADNLVETAAVIHVAGPHALRLAWQSHFVGHLRAVNNNFLDTYQLKSQNAVLDGSVLAVEREDDGYTVRFAFSRADETVKELRYDRVIVCTGFRFDASVFAEPDRPRTVINDRFPEMTAAYESVNVPGLYFAGTLTQQRDFKKSTSGFIHGFRYGTRALHRILEQRHHGRPWPRRELTPSAEALAAAVVERVNRTSALWQQFGVLADLVTVGPDGTAHYYEEVPVGFVHDAAFGGADGAVDAGDAITVTLEYGPDHDKVDPFDITVSRVAQDQPGVAHDAAYLHPVVRHYRAGVLQDTHHMAENLENEWNRPDVHVRPLVDFLARSVRALGGSRAEAL</sequence>
<dbReference type="PRINTS" id="PR00368">
    <property type="entry name" value="FADPNR"/>
</dbReference>
<protein>
    <submittedName>
        <fullName evidence="2">FAD-dependent oxidoreductase</fullName>
    </submittedName>
</protein>
<proteinExistence type="predicted"/>
<comment type="caution">
    <text evidence="2">The sequence shown here is derived from an EMBL/GenBank/DDBJ whole genome shotgun (WGS) entry which is preliminary data.</text>
</comment>
<keyword evidence="3" id="KW-1185">Reference proteome</keyword>
<dbReference type="SUPFAM" id="SSF51905">
    <property type="entry name" value="FAD/NAD(P)-binding domain"/>
    <property type="match status" value="1"/>
</dbReference>
<keyword evidence="1" id="KW-0560">Oxidoreductase</keyword>
<dbReference type="PANTHER" id="PTHR43539">
    <property type="entry name" value="FLAVIN-BINDING MONOOXYGENASE-LIKE PROTEIN (AFU_ORTHOLOGUE AFUA_4G09220)"/>
    <property type="match status" value="1"/>
</dbReference>